<dbReference type="EMBL" id="CAEZXK010000007">
    <property type="protein sequence ID" value="CAB4682803.1"/>
    <property type="molecule type" value="Genomic_DNA"/>
</dbReference>
<dbReference type="GO" id="GO:0000967">
    <property type="term" value="P:rRNA 5'-end processing"/>
    <property type="evidence" value="ECO:0007669"/>
    <property type="project" value="TreeGrafter"/>
</dbReference>
<keyword evidence="2" id="KW-0690">Ribosome biogenesis</keyword>
<feature type="domain" description="YqgF/RNase H-like" evidence="5">
    <location>
        <begin position="4"/>
        <end position="103"/>
    </location>
</feature>
<dbReference type="PANTHER" id="PTHR33317:SF4">
    <property type="entry name" value="POLYNUCLEOTIDYL TRANSFERASE, RIBONUCLEASE H-LIKE SUPERFAMILY PROTEIN"/>
    <property type="match status" value="1"/>
</dbReference>
<keyword evidence="3" id="KW-0540">Nuclease</keyword>
<reference evidence="6" key="1">
    <citation type="submission" date="2020-05" db="EMBL/GenBank/DDBJ databases">
        <authorList>
            <person name="Chiriac C."/>
            <person name="Salcher M."/>
            <person name="Ghai R."/>
            <person name="Kavagutti S V."/>
        </authorList>
    </citation>
    <scope>NUCLEOTIDE SEQUENCE</scope>
</reference>
<dbReference type="SMART" id="SM00732">
    <property type="entry name" value="YqgFc"/>
    <property type="match status" value="1"/>
</dbReference>
<dbReference type="InterPro" id="IPR012337">
    <property type="entry name" value="RNaseH-like_sf"/>
</dbReference>
<dbReference type="SUPFAM" id="SSF53098">
    <property type="entry name" value="Ribonuclease H-like"/>
    <property type="match status" value="1"/>
</dbReference>
<evidence type="ECO:0000256" key="2">
    <source>
        <dbReference type="ARBA" id="ARBA00022517"/>
    </source>
</evidence>
<evidence type="ECO:0000256" key="3">
    <source>
        <dbReference type="ARBA" id="ARBA00022722"/>
    </source>
</evidence>
<sequence>MQTGRRVALDVGKARIGFAISDPHSILASPQEAEPRNDTSAATIVARIKQHSDVVAIYVGLPVNLKSLSTESTKDCVLFARELQQLLDIEVRLVDERFSTKIASQKLSTAGKNTKQQRQIIDSEAASVILESAIEFEKRTGQLPGSSVSGYRFED</sequence>
<dbReference type="Pfam" id="PF03652">
    <property type="entry name" value="RuvX"/>
    <property type="match status" value="1"/>
</dbReference>
<dbReference type="AlphaFoldDB" id="A0A6J6NE97"/>
<dbReference type="NCBIfam" id="TIGR00250">
    <property type="entry name" value="RNAse_H_YqgF"/>
    <property type="match status" value="1"/>
</dbReference>
<dbReference type="GO" id="GO:0004518">
    <property type="term" value="F:nuclease activity"/>
    <property type="evidence" value="ECO:0007669"/>
    <property type="project" value="UniProtKB-KW"/>
</dbReference>
<dbReference type="InterPro" id="IPR037027">
    <property type="entry name" value="YqgF/RNaseH-like_dom_sf"/>
</dbReference>
<dbReference type="HAMAP" id="MF_00651">
    <property type="entry name" value="Nuclease_YqgF"/>
    <property type="match status" value="1"/>
</dbReference>
<evidence type="ECO:0000313" key="6">
    <source>
        <dbReference type="EMBL" id="CAB4682803.1"/>
    </source>
</evidence>
<evidence type="ECO:0000256" key="4">
    <source>
        <dbReference type="ARBA" id="ARBA00022801"/>
    </source>
</evidence>
<dbReference type="Gene3D" id="3.30.420.140">
    <property type="entry name" value="YqgF/RNase H-like domain"/>
    <property type="match status" value="1"/>
</dbReference>
<dbReference type="InterPro" id="IPR005227">
    <property type="entry name" value="YqgF"/>
</dbReference>
<evidence type="ECO:0000256" key="1">
    <source>
        <dbReference type="ARBA" id="ARBA00022490"/>
    </source>
</evidence>
<organism evidence="6">
    <name type="scientific">freshwater metagenome</name>
    <dbReference type="NCBI Taxonomy" id="449393"/>
    <lineage>
        <taxon>unclassified sequences</taxon>
        <taxon>metagenomes</taxon>
        <taxon>ecological metagenomes</taxon>
    </lineage>
</organism>
<dbReference type="InterPro" id="IPR006641">
    <property type="entry name" value="YqgF/RNaseH-like_dom"/>
</dbReference>
<gene>
    <name evidence="6" type="ORF">UFOPK2370_00426</name>
</gene>
<keyword evidence="4" id="KW-0378">Hydrolase</keyword>
<keyword evidence="1" id="KW-0963">Cytoplasm</keyword>
<dbReference type="PANTHER" id="PTHR33317">
    <property type="entry name" value="POLYNUCLEOTIDYL TRANSFERASE, RIBONUCLEASE H-LIKE SUPERFAMILY PROTEIN"/>
    <property type="match status" value="1"/>
</dbReference>
<evidence type="ECO:0000259" key="5">
    <source>
        <dbReference type="SMART" id="SM00732"/>
    </source>
</evidence>
<dbReference type="CDD" id="cd16964">
    <property type="entry name" value="YqgF"/>
    <property type="match status" value="1"/>
</dbReference>
<name>A0A6J6NE97_9ZZZZ</name>
<dbReference type="GO" id="GO:0016787">
    <property type="term" value="F:hydrolase activity"/>
    <property type="evidence" value="ECO:0007669"/>
    <property type="project" value="UniProtKB-KW"/>
</dbReference>
<accession>A0A6J6NE97</accession>
<protein>
    <submittedName>
        <fullName evidence="6">Unannotated protein</fullName>
    </submittedName>
</protein>
<proteinExistence type="inferred from homology"/>
<dbReference type="GO" id="GO:0005829">
    <property type="term" value="C:cytosol"/>
    <property type="evidence" value="ECO:0007669"/>
    <property type="project" value="TreeGrafter"/>
</dbReference>